<dbReference type="SUPFAM" id="SSF47413">
    <property type="entry name" value="lambda repressor-like DNA-binding domains"/>
    <property type="match status" value="1"/>
</dbReference>
<organism evidence="2 3">
    <name type="scientific">Mesorhizobium atlanticum</name>
    <dbReference type="NCBI Taxonomy" id="2233532"/>
    <lineage>
        <taxon>Bacteria</taxon>
        <taxon>Pseudomonadati</taxon>
        <taxon>Pseudomonadota</taxon>
        <taxon>Alphaproteobacteria</taxon>
        <taxon>Hyphomicrobiales</taxon>
        <taxon>Phyllobacteriaceae</taxon>
        <taxon>Mesorhizobium</taxon>
    </lineage>
</organism>
<sequence>MQSDVSQAELARSIGVSCQQLQKYENARNRVSASMIYEIGKSLGVPVSRFFELLPGNGENDRAASRLPVDERIDFIASAEGRHLIERLVQLPPRVRVRVSTLIAAMAEELSASNTLPGRSRPQIKGIRSGN</sequence>
<proteinExistence type="predicted"/>
<dbReference type="AlphaFoldDB" id="A0A330GJ06"/>
<dbReference type="InterPro" id="IPR010982">
    <property type="entry name" value="Lambda_DNA-bd_dom_sf"/>
</dbReference>
<protein>
    <submittedName>
        <fullName evidence="2">Transcriptional regulator</fullName>
    </submittedName>
</protein>
<comment type="caution">
    <text evidence="2">The sequence shown here is derived from an EMBL/GenBank/DDBJ whole genome shotgun (WGS) entry which is preliminary data.</text>
</comment>
<accession>A0A330GJ06</accession>
<evidence type="ECO:0000259" key="1">
    <source>
        <dbReference type="PROSITE" id="PS50943"/>
    </source>
</evidence>
<dbReference type="GO" id="GO:0003677">
    <property type="term" value="F:DNA binding"/>
    <property type="evidence" value="ECO:0007669"/>
    <property type="project" value="InterPro"/>
</dbReference>
<dbReference type="OrthoDB" id="8404757at2"/>
<keyword evidence="3" id="KW-1185">Reference proteome</keyword>
<dbReference type="InterPro" id="IPR001387">
    <property type="entry name" value="Cro/C1-type_HTH"/>
</dbReference>
<feature type="domain" description="HTH cro/C1-type" evidence="1">
    <location>
        <begin position="6"/>
        <end position="50"/>
    </location>
</feature>
<dbReference type="PROSITE" id="PS50943">
    <property type="entry name" value="HTH_CROC1"/>
    <property type="match status" value="1"/>
</dbReference>
<evidence type="ECO:0000313" key="3">
    <source>
        <dbReference type="Proteomes" id="UP000251956"/>
    </source>
</evidence>
<evidence type="ECO:0000313" key="2">
    <source>
        <dbReference type="EMBL" id="RAZ72408.1"/>
    </source>
</evidence>
<dbReference type="Gene3D" id="1.10.260.40">
    <property type="entry name" value="lambda repressor-like DNA-binding domains"/>
    <property type="match status" value="1"/>
</dbReference>
<dbReference type="Proteomes" id="UP000251956">
    <property type="component" value="Unassembled WGS sequence"/>
</dbReference>
<gene>
    <name evidence="2" type="ORF">DPM35_29120</name>
</gene>
<dbReference type="CDD" id="cd00093">
    <property type="entry name" value="HTH_XRE"/>
    <property type="match status" value="1"/>
</dbReference>
<reference evidence="2 3" key="1">
    <citation type="submission" date="2018-07" db="EMBL/GenBank/DDBJ databases">
        <title>Diversity of Mesorhizobium strains in Brazil.</title>
        <authorList>
            <person name="Helene L.C.F."/>
            <person name="Dall'Agnol R."/>
            <person name="Delamuta J.R.M."/>
            <person name="Hungria M."/>
        </authorList>
    </citation>
    <scope>NUCLEOTIDE SEQUENCE [LARGE SCALE GENOMIC DNA]</scope>
    <source>
        <strain evidence="2 3">CNPSo 3140</strain>
    </source>
</reference>
<name>A0A330GJ06_9HYPH</name>
<dbReference type="Pfam" id="PF01381">
    <property type="entry name" value="HTH_3"/>
    <property type="match status" value="1"/>
</dbReference>
<dbReference type="EMBL" id="QMBQ01000011">
    <property type="protein sequence ID" value="RAZ72408.1"/>
    <property type="molecule type" value="Genomic_DNA"/>
</dbReference>